<dbReference type="AlphaFoldDB" id="A0A3E0TM05"/>
<evidence type="ECO:0008006" key="4">
    <source>
        <dbReference type="Google" id="ProtNLM"/>
    </source>
</evidence>
<dbReference type="PANTHER" id="PTHR38038">
    <property type="entry name" value="PENICILLIN-BINDING PROTEIN ACTIVATOR LPOA"/>
    <property type="match status" value="1"/>
</dbReference>
<reference evidence="2 3" key="1">
    <citation type="submission" date="2018-08" db="EMBL/GenBank/DDBJ databases">
        <title>Thalassotalea euphylliae genome.</title>
        <authorList>
            <person name="Summers S."/>
            <person name="Rice S.A."/>
            <person name="Freckelton M.L."/>
            <person name="Nedved B.T."/>
            <person name="Hadfield M.G."/>
        </authorList>
    </citation>
    <scope>NUCLEOTIDE SEQUENCE [LARGE SCALE GENOMIC DNA]</scope>
    <source>
        <strain evidence="2 3">H1</strain>
    </source>
</reference>
<evidence type="ECO:0000313" key="2">
    <source>
        <dbReference type="EMBL" id="REL25581.1"/>
    </source>
</evidence>
<protein>
    <recommendedName>
        <fullName evidence="4">Penicillin-binding protein activator</fullName>
    </recommendedName>
</protein>
<keyword evidence="1" id="KW-0472">Membrane</keyword>
<dbReference type="Gene3D" id="3.40.50.2300">
    <property type="match status" value="2"/>
</dbReference>
<evidence type="ECO:0000256" key="1">
    <source>
        <dbReference type="ARBA" id="ARBA00023136"/>
    </source>
</evidence>
<accession>A0A3E0TM05</accession>
<dbReference type="InterPro" id="IPR007443">
    <property type="entry name" value="LpoA"/>
</dbReference>
<dbReference type="OrthoDB" id="6708821at2"/>
<dbReference type="InterPro" id="IPR028082">
    <property type="entry name" value="Peripla_BP_I"/>
</dbReference>
<evidence type="ECO:0000313" key="3">
    <source>
        <dbReference type="Proteomes" id="UP000256478"/>
    </source>
</evidence>
<dbReference type="EMBL" id="QUOU01000001">
    <property type="protein sequence ID" value="REL25581.1"/>
    <property type="molecule type" value="Genomic_DNA"/>
</dbReference>
<sequence length="661" mass="74453">MLILHIKCRALLGNLSFIGRFTIYLSQGYARVESHWDEVYYKLTLKPTDFPVVKSESHLLSRIQPVGIFCLLLLLASCASPQKTAVVKTTQPEALPTPVNLNAEHFIAQSKQQSGAQALSSLVTASEQLLLESKPLDALWLANQLQAEALDSESKYRLLLVKADALIELAQAELALQQLQKAQTYTEWLDTRFYQLTATSYRALVFPVKALDAQLFAFSHNTQANEQDIEILWQAFQQLAPWQLTTISESKAPYLGGWLQLTKYANRFGGDVSAFDRYLRQWRRQFPTHPANGLVNEILATEKFMPLGAQHIAVILPLSGRQQAAGSAAQQGILAAYQQQNAPKLHFFDSQTLDWSTLASELEALEIDQVIGPLLRDQVNNYLENPDFNLPTLLLNVAPKQTLKHNQFALSMRPEDEAIQAAATLARKDYKKPIVLVNQDQVSQRIATAFVDEWQRITGYKPKLMPFSKGKKMQTMLKSALGVFQSKARIDDLNSRIKHTIKAETRNRRDIDMIYLVGSPTQTRLLKPHIDVSISPFADTIPIYASSRSHSAAVDEGDTRDLAGMSFTEMPWLLASPAQNKPLAKVAKQLFPTRSDSLQRIFAMGYDSLALVNKLTVMQQQPYVRHYGQVGTLQLTDEQLLTRTLLWGRYYKNSVRHIAMD</sequence>
<dbReference type="GO" id="GO:0031241">
    <property type="term" value="C:periplasmic side of cell outer membrane"/>
    <property type="evidence" value="ECO:0007669"/>
    <property type="project" value="TreeGrafter"/>
</dbReference>
<organism evidence="2 3">
    <name type="scientific">Thalassotalea euphylliae</name>
    <dbReference type="NCBI Taxonomy" id="1655234"/>
    <lineage>
        <taxon>Bacteria</taxon>
        <taxon>Pseudomonadati</taxon>
        <taxon>Pseudomonadota</taxon>
        <taxon>Gammaproteobacteria</taxon>
        <taxon>Alteromonadales</taxon>
        <taxon>Colwelliaceae</taxon>
        <taxon>Thalassotalea</taxon>
    </lineage>
</organism>
<dbReference type="CDD" id="cd06339">
    <property type="entry name" value="PBP1_YraM_LppC_lipoprotein-like"/>
    <property type="match status" value="1"/>
</dbReference>
<dbReference type="PANTHER" id="PTHR38038:SF1">
    <property type="entry name" value="PENICILLIN-BINDING PROTEIN ACTIVATOR LPOA"/>
    <property type="match status" value="1"/>
</dbReference>
<proteinExistence type="predicted"/>
<gene>
    <name evidence="2" type="ORF">DXX93_02795</name>
</gene>
<dbReference type="GO" id="GO:0030234">
    <property type="term" value="F:enzyme regulator activity"/>
    <property type="evidence" value="ECO:0007669"/>
    <property type="project" value="TreeGrafter"/>
</dbReference>
<dbReference type="Proteomes" id="UP000256478">
    <property type="component" value="Unassembled WGS sequence"/>
</dbReference>
<name>A0A3E0TM05_9GAMM</name>
<comment type="caution">
    <text evidence="2">The sequence shown here is derived from an EMBL/GenBank/DDBJ whole genome shotgun (WGS) entry which is preliminary data.</text>
</comment>
<dbReference type="SUPFAM" id="SSF53822">
    <property type="entry name" value="Periplasmic binding protein-like I"/>
    <property type="match status" value="1"/>
</dbReference>
<dbReference type="Pfam" id="PF04348">
    <property type="entry name" value="LppC"/>
    <property type="match status" value="1"/>
</dbReference>
<dbReference type="GO" id="GO:0009252">
    <property type="term" value="P:peptidoglycan biosynthetic process"/>
    <property type="evidence" value="ECO:0007669"/>
    <property type="project" value="TreeGrafter"/>
</dbReference>
<dbReference type="Gene3D" id="1.25.40.650">
    <property type="match status" value="1"/>
</dbReference>